<comment type="similarity">
    <text evidence="1">Belongs to the ParB family.</text>
</comment>
<evidence type="ECO:0000256" key="1">
    <source>
        <dbReference type="ARBA" id="ARBA00006295"/>
    </source>
</evidence>
<dbReference type="InterPro" id="IPR036086">
    <property type="entry name" value="ParB/Sulfiredoxin_sf"/>
</dbReference>
<dbReference type="InterPro" id="IPR041468">
    <property type="entry name" value="HTH_ParB/Spo0J"/>
</dbReference>
<keyword evidence="2" id="KW-0159">Chromosome partition</keyword>
<dbReference type="FunFam" id="1.10.10.2830:FF:000001">
    <property type="entry name" value="Chromosome partitioning protein ParB"/>
    <property type="match status" value="1"/>
</dbReference>
<dbReference type="InterPro" id="IPR050336">
    <property type="entry name" value="Chromosome_partition/occlusion"/>
</dbReference>
<dbReference type="EMBL" id="FPHB01000038">
    <property type="protein sequence ID" value="SFV56602.1"/>
    <property type="molecule type" value="Genomic_DNA"/>
</dbReference>
<dbReference type="NCBIfam" id="TIGR00180">
    <property type="entry name" value="parB_part"/>
    <property type="match status" value="1"/>
</dbReference>
<reference evidence="5" key="1">
    <citation type="submission" date="2016-10" db="EMBL/GenBank/DDBJ databases">
        <authorList>
            <person name="de Groot N.N."/>
        </authorList>
    </citation>
    <scope>NUCLEOTIDE SEQUENCE</scope>
</reference>
<dbReference type="Pfam" id="PF02195">
    <property type="entry name" value="ParB_N"/>
    <property type="match status" value="1"/>
</dbReference>
<dbReference type="AlphaFoldDB" id="A0A1W1BT22"/>
<name>A0A1W1BT22_9ZZZZ</name>
<dbReference type="SUPFAM" id="SSF110849">
    <property type="entry name" value="ParB/Sulfiredoxin"/>
    <property type="match status" value="1"/>
</dbReference>
<accession>A0A1W1BT22</accession>
<organism evidence="5">
    <name type="scientific">hydrothermal vent metagenome</name>
    <dbReference type="NCBI Taxonomy" id="652676"/>
    <lineage>
        <taxon>unclassified sequences</taxon>
        <taxon>metagenomes</taxon>
        <taxon>ecological metagenomes</taxon>
    </lineage>
</organism>
<dbReference type="GO" id="GO:0045881">
    <property type="term" value="P:positive regulation of sporulation resulting in formation of a cellular spore"/>
    <property type="evidence" value="ECO:0007669"/>
    <property type="project" value="TreeGrafter"/>
</dbReference>
<dbReference type="InterPro" id="IPR003115">
    <property type="entry name" value="ParB_N"/>
</dbReference>
<evidence type="ECO:0000256" key="3">
    <source>
        <dbReference type="ARBA" id="ARBA00023125"/>
    </source>
</evidence>
<dbReference type="GO" id="GO:0007059">
    <property type="term" value="P:chromosome segregation"/>
    <property type="evidence" value="ECO:0007669"/>
    <property type="project" value="UniProtKB-KW"/>
</dbReference>
<dbReference type="GO" id="GO:0003677">
    <property type="term" value="F:DNA binding"/>
    <property type="evidence" value="ECO:0007669"/>
    <property type="project" value="UniProtKB-KW"/>
</dbReference>
<dbReference type="GO" id="GO:0005694">
    <property type="term" value="C:chromosome"/>
    <property type="evidence" value="ECO:0007669"/>
    <property type="project" value="TreeGrafter"/>
</dbReference>
<keyword evidence="3" id="KW-0238">DNA-binding</keyword>
<gene>
    <name evidence="5" type="ORF">MNB_SM-7-417</name>
</gene>
<dbReference type="SMART" id="SM00470">
    <property type="entry name" value="ParB"/>
    <property type="match status" value="1"/>
</dbReference>
<dbReference type="Gene3D" id="1.10.10.2830">
    <property type="match status" value="1"/>
</dbReference>
<dbReference type="CDD" id="cd16393">
    <property type="entry name" value="SPO0J_N"/>
    <property type="match status" value="1"/>
</dbReference>
<evidence type="ECO:0000313" key="5">
    <source>
        <dbReference type="EMBL" id="SFV56602.1"/>
    </source>
</evidence>
<evidence type="ECO:0000259" key="4">
    <source>
        <dbReference type="SMART" id="SM00470"/>
    </source>
</evidence>
<dbReference type="InterPro" id="IPR004437">
    <property type="entry name" value="ParB/RepB/Spo0J"/>
</dbReference>
<proteinExistence type="inferred from homology"/>
<dbReference type="Pfam" id="PF17762">
    <property type="entry name" value="HTH_ParB"/>
    <property type="match status" value="1"/>
</dbReference>
<protein>
    <submittedName>
        <fullName evidence="5">Chromosome (Plasmid) partitioning protein ParB</fullName>
    </submittedName>
</protein>
<dbReference type="Gene3D" id="3.90.1530.30">
    <property type="match status" value="1"/>
</dbReference>
<evidence type="ECO:0000256" key="2">
    <source>
        <dbReference type="ARBA" id="ARBA00022829"/>
    </source>
</evidence>
<dbReference type="FunFam" id="3.90.1530.30:FF:000001">
    <property type="entry name" value="Chromosome partitioning protein ParB"/>
    <property type="match status" value="1"/>
</dbReference>
<sequence length="289" mass="32631">MKKAVLGRGLDALLGEVGEAYENESSTQNSVIEIPLESIEPNPYQPRKQFEEESLKELAASIKKDGLIQPIIVVEDEIDGYTLVAGERRYRASKLAKMESIKAIVLDISKEQMQQYALIENIQREDLNPIELAKSYEALIKLHGVTHEELASIIHKSRAHITNTLRLLNLSEKTQEALISKKISAGHAKMLVGLQAKDQEMMVNSIIGQKLSVRELEQIVKGLKQPAIKDEPLKKEGKSDEKKTRELYLMDLYQKLKTLGIKSVISSDKITLEFSDQDQIDSFIQKLEH</sequence>
<feature type="domain" description="ParB-like N-terminal" evidence="4">
    <location>
        <begin position="32"/>
        <end position="122"/>
    </location>
</feature>
<dbReference type="PANTHER" id="PTHR33375">
    <property type="entry name" value="CHROMOSOME-PARTITIONING PROTEIN PARB-RELATED"/>
    <property type="match status" value="1"/>
</dbReference>
<dbReference type="PANTHER" id="PTHR33375:SF1">
    <property type="entry name" value="CHROMOSOME-PARTITIONING PROTEIN PARB-RELATED"/>
    <property type="match status" value="1"/>
</dbReference>